<dbReference type="InterPro" id="IPR014001">
    <property type="entry name" value="Helicase_ATP-bd"/>
</dbReference>
<dbReference type="InterPro" id="IPR006935">
    <property type="entry name" value="Helicase/UvrB_N"/>
</dbReference>
<dbReference type="EMBL" id="MH316122">
    <property type="protein sequence ID" value="QDY81493.1"/>
    <property type="molecule type" value="Genomic_RNA"/>
</dbReference>
<feature type="region of interest" description="Disordered" evidence="4">
    <location>
        <begin position="1258"/>
        <end position="1298"/>
    </location>
</feature>
<name>A0ABX5YEV5_9VIRU</name>
<dbReference type="InterPro" id="IPR027417">
    <property type="entry name" value="P-loop_NTPase"/>
</dbReference>
<protein>
    <submittedName>
        <fullName evidence="6">Polyprotein</fullName>
    </submittedName>
</protein>
<sequence>MSAILAGSPYTSGLTFCIITAYLRTVRPKMKFKIPKDTQERLRANQRAIEGGSATPPRYWSDAGRFLHGYCYLALIPEEWKSSVAMTIGKFASLPLVLALMQNLWNDHLLILGPTRDWRVTFGSKIVPPRPGEQLILHIERNGSLTFEECNALLEDLLTYPLDIIVGYDTEMENPQHCELCEAPFQASFIGYNVSEIGIDAPSNKLCINCVPTKVSRLNFPVPGGDFKYIEGHVLLGTKEIVPSSSLPDGFCWLLFIADSFRQQALNTLGMWPTRARISEFINSHAGSLTSTSLQAHLFSGYRGDYSRVYAHIEEGSAKPLLLLSSIGRLVPVGGLIRAQRSNRPILGSCFRGLMTDMSPRTPNWATVNRVSIDRGSFGEFRGINIVANPSRMTTLSGNPSTGLTFDMRSGVPIGKIPVETTRIIVEYETVPGKVTLPCIGYCSICRRYAVPSRSWFRKECRYCGALPGKKFQRTCRDEAEALSYGLVPVVSGETKRRVERLVTEVTYVDAPKPVAIKPFVTRRVPVPARRMVARDDPSRVIAAINANNAFAGILHRFRTLGQEKLRKATGKFHAPAFAPPKVDFTSVTRFSGLTTVPLNEDGGENPFVGLVQPAGHSKRMRSREDQLYYINWVERNLERKSRLFHLERLRHVRKSIRPSSCASIPLSEDFKEVLGQIFPHHTSYARWFTEINISLNDFKVAVYIASTRYTCPASKMTLLWKNGVAKCLSVGKTPGLSVLIAGETGTFAHFGKQQCDECSSGKISVCKTLAQRNGISEGTKCTDSSREARILITVKRPPWHYALCGNKIAFNVNSTIIVTRRTNVFRIIDDKLIGLKQDKLFWSSPVLYLTLAGLKRFYLEKRDRKKGAYVMQMSIAMGFKAVKDFHEFMERVSIDMRYPDVVPNAEDVNLALYQIEADLSKTKLMMHEISEQVRDLAVCAQMTAPSSRTLTRTFKVSDAVAKFEATPRVANMGYKPHKRTPSTDHQTKLKMLTLSPRPRQGSFGSTNSEPAVEPEKDPHTDILVDGDVEANPGPVDKINTNVPFVGLLSATPQDYMDRMRRRWVSEEQNNMTYTELINDVINVPSKQETLREHLHQRVKDCKDRIPAHCLWREKWLRVANHDEFKTVTLATIKREDTLFHSFISSATLQVNADAQYAVETIGFMTHYKRDKSAPEHIASELHKTLSTYTCSYDRDEVIHLAITWKACRGCPEKGMFSVLLDTTNSSYSIRWSDETPPTGGQINWMVNGDLLAHCGSAEERGRSRSHARNLSAPSYADAASQRARSRSRSGTERLQVSPGFSETISRAVSPLRSRITKETRLMTITGAEEFGLDSFFADGESKEFLRKYVLNQGGDVENIYHTMEQHCDVGVKSRSTIKYLQHKLREADFAQIVENAPLAYPKVQEWIDWIGKHKFQNDIDDIDPRGSGDFVNGVYGAFELSCPGIELCSIIGMALAWKKRWGCPRDEVWIISCMPEMAEWTIHTFDDYKAKKPGLYWFWDGKLICHCGTSEINESKYVPRIDSPYRVDIETKRYYPRLEGHVALDMRHRDQHSGHIRNKLNAGMHQLPLDFLEDVDKAKAPWFDDVLVYIRGINSVVESWAYKHKYKYICVTANMNHNKCKWPVVNFVSSGYEAVEEREDGKWLTIHTKFNGPALRNIRAFPCFFPSTVSGYMIANGPLGDWEQIVPLDPECPLMWPKCRIWWIGAYAANNLWVRPDCLSKTVSLRQWINPMTVYGGDEVIFSKMHINTVLDKPINLWQEKPFLGYLPHMAYPVNVTMWNKTGTILGHYDIMNPTTMTELYHKFFPGRPVIDKVLHPSQNNYVPFKKVHEQPEFLNAIAWVHDDKWGKHNPRYMENPPCTKPGCAHPKFCPSVFYQCDKTCTDWASKQEPIDPVTIFIIKCWVWLTLYLRYNRSFSNPTFSDDTHPWVSESSEEYPSHIHHSALKNTLSIQTLGTTGDTIPMKYLANVAAHVGVPTHLNHRHMATTEDLENLRRGWIFPLLPAYSDLTFASRLGFGATLQPHTSPNKTGAEYTLSPPRKWIKIQAFPKYIRKLPWLNAICLFIMNVNIKIQRPTFVIGAISGSSIPRAINGRQALTKKKNYGTHEAGWTSGSADPACIPEYIRKQFPEIPKGDHSEIFRHYKVIHCHGGAGTMQTAISCGAKPISHDDTLDRNYVKQLEPKHFKQPSIYIYYGWLLNCGFKTRLPWLARQRAWFAYHMHMKQFYYQACVTNLIRGYVLALALMNYHILWLTLAISVPHVFITLVSEFVDLSLIIRAIKFLWDYPFLVVCDTKLMVIMGAWHLGAFHKAWQDIMGYYKREFSLVWEPVTRGGVKTVWPIGHYSIRDNHSGLVYEGRFTRTDRGTTLGSHFKFTKSARLYEGEHRIYPVQVRLSDLEKLLEEEGGAYHAGRNCTTYVLRVLYNRSLTATLCLGGVTALTYVGLFGGSTYEWVMKIWEPDFLLRNSRAYDALGFAAGIEVDDIDDDEILPDAPVDPNITTDVFNFNLSTQIEDETDPPVKTLDDPNLLHDVQQINSEQCLPELMKEIATITAICLQAEPDMEKEIREAGNRTLAGVMANQELPSDPMLLEEPVPEYQPGNWQQVRDALHEAFSSCKRVPFVAECLMFIKHMQNCSEEVVIPVTKLLLALIAKIYDHGAQPLNKAWKAFSKWLDFAFGPVLGNRLKTAWGPTGLFKSSYLNPLRDLEENIAKSKFVGRTTFLKDYEAMVADIKRHAAHDKRAKEHLDLIGGPQVRPINIKAPVMSKNEATMLGLKEGEYQTTDHFEMVVNGLLAQGVPQGSDGVFFAQRNPDRIDDSFARYEHQYSREFDPSTEALIIDCAQAIYNRFPSSFKDAKMVSMASVTNYLKLKYSSGIPFINSKETKTRQMLQDKGFLSTLQSLATEYLREGKFPVEFFHGFEKSQVVDLGKILAGKNVRTVVANFILTTYMEHIFQLDRNKRETWEETGLGSGMPMNQSMARIWEEMADKMKLHGGRFLIADATEYDSKLHPLIFLGAAELDRLSFKDHPNGENIASVFVAKYDALQKAWIIGITRPTQNTLCISAPDEETFKLILRQNIDGIVSIDDKNALDEQKMNGKVLLVRDKRDKPRFAHYNGSFMFGDPKDMKRKEWDHVPFIYEKRGWRDMIGDIKELVRSDFALSARAYSKDQGGATGFTSTTFTNSWGFRIGIIAAWCLTTGKQPWQFFGDDDQVNVFKNTSDDTLWWAAHASNLNSVKDIYAFQQNCKRLGIHLTLETTRDITKAEYLSKTVTPPTREDAEDIQSWKTWKLRHLMQAGKDVTNEQLLKKFDNPRFIVKQNVRNIGLRRTALLWHKGSPSKYLYAMITRDAGHAMVSAFRRGLYLNIAESYCASANALLKQHNIWQKYEVRWETPPNAKTKMPHVIQTNPRWVEQKLSPRQMAVIQYIKQQAKFPSYLKVIDVHMNIKTMDPQGHAKFLAKLAKGTKGWDSAARDVVDWLRTVTDKIPERFADKFMPGVQAIYPDNPFYTRNDWVCKFAMSDLLTTNAESDIDYPMLQQRVGQSPYGNISNPLLFWERWQDPKFKEDFYKEDHRLYKAMVLMISIIYNQTERADKWISKIPLIGPCWQLYTWSYVARRKLYAFANTINYHATSQSSPTISAMMPKDPHIVGKRVSAVIADFIPIQIGYLLFPFTHIIDELVAPFHIAVRLQTKMDNVKPIEVKHNSKYNPWIDFADDYVQKVTDQPNQRLYVSAPTGTGKSTFFPGAILATKHKHKVQRIWMVMPRIILREEWKVPFKIKVQKLKKGVKMEADTDIFVCTYGHFLNRMNRVNPITDLVLFDEFHEQSGEMILAENKLKARVILLSATPAALENLKTTPTMVPPIKKRFVTTIHKFDDNRNVIQMFQTVKNLHPDTCDDTLIIVPTIAEIDPIIASLQWLGHTGHELSSRSRKVPKTGIIVATPYVDVGLDIDPPRMHLIDSGRCIAIDRGRKVTPNPPTDPARNKQRIGRVGRNKPGFVWQNKVAGTGKTYTNYCSGFMMENVVLAKHYGLPQLTPIPNHIEGCSFLSVNPKKIGSKEEQKSILALHLIALQGEKEVNFKRLYSRLRAGERLGEEYWWLTSIIETREWLRTSMLPWEEALTLLSIQDAVAYGINNTIEYRPPIQPVQGVWHDVHLDTNAFEEAIPGAREEYDPMYKEMLSDSIKLDRIKTIMGKLSKSVSDTLDDAVKAAIIADVSRVTASILTA</sequence>
<reference evidence="6 7" key="1">
    <citation type="submission" date="2018-05" db="EMBL/GenBank/DDBJ databases">
        <title>Complete genome sequence of a novel hypovirus infecting Bipolaris oryzae.</title>
        <authorList>
            <person name="Huang W."/>
        </authorList>
    </citation>
    <scope>NUCLEOTIDE SEQUENCE [LARGE SCALE GENOMIC DNA]</scope>
    <source>
        <strain evidence="6">ES35</strain>
    </source>
</reference>
<dbReference type="InterPro" id="IPR043502">
    <property type="entry name" value="DNA/RNA_pol_sf"/>
</dbReference>
<dbReference type="InterPro" id="IPR021912">
    <property type="entry name" value="DUF3525"/>
</dbReference>
<evidence type="ECO:0000313" key="6">
    <source>
        <dbReference type="EMBL" id="QDY81493.1"/>
    </source>
</evidence>
<organism evidence="6 7">
    <name type="scientific">Bipolaris oryzae hypovirus 1</name>
    <dbReference type="NCBI Taxonomy" id="2511840"/>
    <lineage>
        <taxon>Viruses</taxon>
        <taxon>Riboviria</taxon>
        <taxon>Orthornavirae</taxon>
        <taxon>Pisuviricota</taxon>
        <taxon>Duplopiviricetes</taxon>
        <taxon>Durnavirales</taxon>
        <taxon>Hypoviridae</taxon>
        <taxon>Alphahypovirus</taxon>
        <taxon>Alphahypovirus bipolaridis</taxon>
    </lineage>
</organism>
<feature type="domain" description="Helicase ATP-binding" evidence="5">
    <location>
        <begin position="3715"/>
        <end position="3860"/>
    </location>
</feature>
<evidence type="ECO:0000256" key="3">
    <source>
        <dbReference type="ARBA" id="ARBA00022695"/>
    </source>
</evidence>
<proteinExistence type="predicted"/>
<evidence type="ECO:0000256" key="2">
    <source>
        <dbReference type="ARBA" id="ARBA00022679"/>
    </source>
</evidence>
<keyword evidence="1" id="KW-0696">RNA-directed RNA polymerase</keyword>
<dbReference type="PANTHER" id="PTHR18934">
    <property type="entry name" value="ATP-DEPENDENT RNA HELICASE"/>
    <property type="match status" value="1"/>
</dbReference>
<evidence type="ECO:0000256" key="4">
    <source>
        <dbReference type="SAM" id="MobiDB-lite"/>
    </source>
</evidence>
<keyword evidence="7" id="KW-1185">Reference proteome</keyword>
<dbReference type="SUPFAM" id="SSF56672">
    <property type="entry name" value="DNA/RNA polymerases"/>
    <property type="match status" value="1"/>
</dbReference>
<keyword evidence="3" id="KW-0548">Nucleotidyltransferase</keyword>
<dbReference type="PROSITE" id="PS51192">
    <property type="entry name" value="HELICASE_ATP_BIND_1"/>
    <property type="match status" value="1"/>
</dbReference>
<evidence type="ECO:0000259" key="5">
    <source>
        <dbReference type="PROSITE" id="PS51192"/>
    </source>
</evidence>
<dbReference type="SUPFAM" id="SSF52540">
    <property type="entry name" value="P-loop containing nucleoside triphosphate hydrolases"/>
    <property type="match status" value="1"/>
</dbReference>
<evidence type="ECO:0000313" key="7">
    <source>
        <dbReference type="Proteomes" id="UP000831089"/>
    </source>
</evidence>
<evidence type="ECO:0000256" key="1">
    <source>
        <dbReference type="ARBA" id="ARBA00022484"/>
    </source>
</evidence>
<dbReference type="GeneID" id="80537735"/>
<keyword evidence="2" id="KW-0808">Transferase</keyword>
<dbReference type="RefSeq" id="YP_010799364.1">
    <property type="nucleotide sequence ID" value="NC_076634.1"/>
</dbReference>
<dbReference type="Pfam" id="PF04851">
    <property type="entry name" value="ResIII"/>
    <property type="match status" value="1"/>
</dbReference>
<feature type="region of interest" description="Disordered" evidence="4">
    <location>
        <begin position="3963"/>
        <end position="3982"/>
    </location>
</feature>
<feature type="region of interest" description="Disordered" evidence="4">
    <location>
        <begin position="996"/>
        <end position="1018"/>
    </location>
</feature>
<dbReference type="Proteomes" id="UP000831089">
    <property type="component" value="Segment"/>
</dbReference>
<dbReference type="PANTHER" id="PTHR18934:SF145">
    <property type="entry name" value="ATP-DEPENDENT RNA HELICASE DHX57-RELATED"/>
    <property type="match status" value="1"/>
</dbReference>
<dbReference type="SMART" id="SM00487">
    <property type="entry name" value="DEXDc"/>
    <property type="match status" value="1"/>
</dbReference>
<accession>A0ABX5YEV5</accession>
<dbReference type="Pfam" id="PF12039">
    <property type="entry name" value="DUF3525"/>
    <property type="match status" value="2"/>
</dbReference>
<dbReference type="Gene3D" id="3.40.50.300">
    <property type="entry name" value="P-loop containing nucleotide triphosphate hydrolases"/>
    <property type="match status" value="2"/>
</dbReference>